<organism evidence="3 4">
    <name type="scientific">Pleurotus eryngii</name>
    <name type="common">Boletus of the steppes</name>
    <dbReference type="NCBI Taxonomy" id="5323"/>
    <lineage>
        <taxon>Eukaryota</taxon>
        <taxon>Fungi</taxon>
        <taxon>Dikarya</taxon>
        <taxon>Basidiomycota</taxon>
        <taxon>Agaricomycotina</taxon>
        <taxon>Agaricomycetes</taxon>
        <taxon>Agaricomycetidae</taxon>
        <taxon>Agaricales</taxon>
        <taxon>Pleurotineae</taxon>
        <taxon>Pleurotaceae</taxon>
        <taxon>Pleurotus</taxon>
    </lineage>
</organism>
<keyword evidence="1" id="KW-0472">Membrane</keyword>
<dbReference type="AlphaFoldDB" id="A0A9P6A419"/>
<feature type="transmembrane region" description="Helical" evidence="1">
    <location>
        <begin position="229"/>
        <end position="248"/>
    </location>
</feature>
<feature type="transmembrane region" description="Helical" evidence="1">
    <location>
        <begin position="46"/>
        <end position="67"/>
    </location>
</feature>
<keyword evidence="1" id="KW-1133">Transmembrane helix</keyword>
<dbReference type="Pfam" id="PF20152">
    <property type="entry name" value="DUF6534"/>
    <property type="match status" value="1"/>
</dbReference>
<comment type="caution">
    <text evidence="3">The sequence shown here is derived from an EMBL/GenBank/DDBJ whole genome shotgun (WGS) entry which is preliminary data.</text>
</comment>
<protein>
    <recommendedName>
        <fullName evidence="2">DUF6534 domain-containing protein</fullName>
    </recommendedName>
</protein>
<dbReference type="PANTHER" id="PTHR40465">
    <property type="entry name" value="CHROMOSOME 1, WHOLE GENOME SHOTGUN SEQUENCE"/>
    <property type="match status" value="1"/>
</dbReference>
<name>A0A9P6A419_PLEER</name>
<evidence type="ECO:0000313" key="4">
    <source>
        <dbReference type="Proteomes" id="UP000807025"/>
    </source>
</evidence>
<sequence>MPFEVMPSVAAMEIGIILSSFLFGIVTLQAFMYFSNYAHDRKRLKILAIVLWMIELGHMICIAHLLYTGTITTYRERPQDMFENPPADIDIAILLSGCSGCIVQAYFADRVRRFTKWLWLAIFLWFLIFITMIGTIVVCVVSFTGGLENFTDNWGWVSTASWILSAVIDSAIACCLSWSLLRHRQSALQLSHRLIDKIILMTISTGMVTSVLDIVTAICFLVMPYKLIYLGLYICIARVYANSFYASLNARNSLRHNETNVHTNVHTFKFATSNTTGTASSASGLASRDDRGAYPLEDLKQGEGTTVANPVPDTIATAV</sequence>
<feature type="transmembrane region" description="Helical" evidence="1">
    <location>
        <begin position="155"/>
        <end position="178"/>
    </location>
</feature>
<gene>
    <name evidence="3" type="ORF">BDN71DRAFT_1503582</name>
</gene>
<feature type="transmembrane region" description="Helical" evidence="1">
    <location>
        <begin position="119"/>
        <end position="143"/>
    </location>
</feature>
<keyword evidence="4" id="KW-1185">Reference proteome</keyword>
<evidence type="ECO:0000313" key="3">
    <source>
        <dbReference type="EMBL" id="KAF9498866.1"/>
    </source>
</evidence>
<accession>A0A9P6A419</accession>
<proteinExistence type="predicted"/>
<dbReference type="EMBL" id="MU154535">
    <property type="protein sequence ID" value="KAF9498866.1"/>
    <property type="molecule type" value="Genomic_DNA"/>
</dbReference>
<feature type="transmembrane region" description="Helical" evidence="1">
    <location>
        <begin position="198"/>
        <end position="223"/>
    </location>
</feature>
<dbReference type="OrthoDB" id="2535105at2759"/>
<feature type="domain" description="DUF6534" evidence="2">
    <location>
        <begin position="165"/>
        <end position="253"/>
    </location>
</feature>
<dbReference type="Proteomes" id="UP000807025">
    <property type="component" value="Unassembled WGS sequence"/>
</dbReference>
<feature type="transmembrane region" description="Helical" evidence="1">
    <location>
        <begin position="87"/>
        <end position="107"/>
    </location>
</feature>
<reference evidence="3" key="1">
    <citation type="submission" date="2020-11" db="EMBL/GenBank/DDBJ databases">
        <authorList>
            <consortium name="DOE Joint Genome Institute"/>
            <person name="Ahrendt S."/>
            <person name="Riley R."/>
            <person name="Andreopoulos W."/>
            <person name="Labutti K."/>
            <person name="Pangilinan J."/>
            <person name="Ruiz-Duenas F.J."/>
            <person name="Barrasa J.M."/>
            <person name="Sanchez-Garcia M."/>
            <person name="Camarero S."/>
            <person name="Miyauchi S."/>
            <person name="Serrano A."/>
            <person name="Linde D."/>
            <person name="Babiker R."/>
            <person name="Drula E."/>
            <person name="Ayuso-Fernandez I."/>
            <person name="Pacheco R."/>
            <person name="Padilla G."/>
            <person name="Ferreira P."/>
            <person name="Barriuso J."/>
            <person name="Kellner H."/>
            <person name="Castanera R."/>
            <person name="Alfaro M."/>
            <person name="Ramirez L."/>
            <person name="Pisabarro A.G."/>
            <person name="Kuo A."/>
            <person name="Tritt A."/>
            <person name="Lipzen A."/>
            <person name="He G."/>
            <person name="Yan M."/>
            <person name="Ng V."/>
            <person name="Cullen D."/>
            <person name="Martin F."/>
            <person name="Rosso M.-N."/>
            <person name="Henrissat B."/>
            <person name="Hibbett D."/>
            <person name="Martinez A.T."/>
            <person name="Grigoriev I.V."/>
        </authorList>
    </citation>
    <scope>NUCLEOTIDE SEQUENCE</scope>
    <source>
        <strain evidence="3">ATCC 90797</strain>
    </source>
</reference>
<keyword evidence="1" id="KW-0812">Transmembrane</keyword>
<dbReference type="PANTHER" id="PTHR40465:SF1">
    <property type="entry name" value="DUF6534 DOMAIN-CONTAINING PROTEIN"/>
    <property type="match status" value="1"/>
</dbReference>
<dbReference type="InterPro" id="IPR045339">
    <property type="entry name" value="DUF6534"/>
</dbReference>
<feature type="transmembrane region" description="Helical" evidence="1">
    <location>
        <begin position="12"/>
        <end position="34"/>
    </location>
</feature>
<evidence type="ECO:0000256" key="1">
    <source>
        <dbReference type="SAM" id="Phobius"/>
    </source>
</evidence>
<evidence type="ECO:0000259" key="2">
    <source>
        <dbReference type="Pfam" id="PF20152"/>
    </source>
</evidence>